<dbReference type="EMBL" id="BAAAQM010000005">
    <property type="protein sequence ID" value="GAA1958464.1"/>
    <property type="molecule type" value="Genomic_DNA"/>
</dbReference>
<evidence type="ECO:0000313" key="2">
    <source>
        <dbReference type="Proteomes" id="UP001499854"/>
    </source>
</evidence>
<dbReference type="InterPro" id="IPR029058">
    <property type="entry name" value="AB_hydrolase_fold"/>
</dbReference>
<organism evidence="1 2">
    <name type="scientific">Catenulispora subtropica</name>
    <dbReference type="NCBI Taxonomy" id="450798"/>
    <lineage>
        <taxon>Bacteria</taxon>
        <taxon>Bacillati</taxon>
        <taxon>Actinomycetota</taxon>
        <taxon>Actinomycetes</taxon>
        <taxon>Catenulisporales</taxon>
        <taxon>Catenulisporaceae</taxon>
        <taxon>Catenulispora</taxon>
    </lineage>
</organism>
<accession>A0ABN2QUT3</accession>
<evidence type="ECO:0000313" key="1">
    <source>
        <dbReference type="EMBL" id="GAA1958464.1"/>
    </source>
</evidence>
<gene>
    <name evidence="1" type="ORF">GCM10009838_13230</name>
</gene>
<reference evidence="1 2" key="1">
    <citation type="journal article" date="2019" name="Int. J. Syst. Evol. Microbiol.">
        <title>The Global Catalogue of Microorganisms (GCM) 10K type strain sequencing project: providing services to taxonomists for standard genome sequencing and annotation.</title>
        <authorList>
            <consortium name="The Broad Institute Genomics Platform"/>
            <consortium name="The Broad Institute Genome Sequencing Center for Infectious Disease"/>
            <person name="Wu L."/>
            <person name="Ma J."/>
        </authorList>
    </citation>
    <scope>NUCLEOTIDE SEQUENCE [LARGE SCALE GENOMIC DNA]</scope>
    <source>
        <strain evidence="1 2">JCM 16013</strain>
    </source>
</reference>
<sequence>MTFSEQIAPQAVGIDERAEGTGFRIPVFFFQGEHDALTPPLPVKRYYDDVTAPAKDFALIAGCSHFASFRNPDRFLELMLSKVLPVLADDTVPQRTVAL</sequence>
<dbReference type="Proteomes" id="UP001499854">
    <property type="component" value="Unassembled WGS sequence"/>
</dbReference>
<evidence type="ECO:0008006" key="3">
    <source>
        <dbReference type="Google" id="ProtNLM"/>
    </source>
</evidence>
<protein>
    <recommendedName>
        <fullName evidence="3">Alpha/beta hydrolase</fullName>
    </recommendedName>
</protein>
<name>A0ABN2QUT3_9ACTN</name>
<dbReference type="RefSeq" id="WP_344656026.1">
    <property type="nucleotide sequence ID" value="NZ_BAAAQM010000005.1"/>
</dbReference>
<keyword evidence="2" id="KW-1185">Reference proteome</keyword>
<dbReference type="Gene3D" id="3.40.50.1820">
    <property type="entry name" value="alpha/beta hydrolase"/>
    <property type="match status" value="1"/>
</dbReference>
<comment type="caution">
    <text evidence="1">The sequence shown here is derived from an EMBL/GenBank/DDBJ whole genome shotgun (WGS) entry which is preliminary data.</text>
</comment>
<dbReference type="SUPFAM" id="SSF53474">
    <property type="entry name" value="alpha/beta-Hydrolases"/>
    <property type="match status" value="1"/>
</dbReference>
<proteinExistence type="predicted"/>